<keyword evidence="1" id="KW-0694">RNA-binding</keyword>
<sequence>MAKNTKNNPLNPMAPPYLKILPTQFYIPQFTPHHRILHPLVPYNDHPQPRKSFPPSSSKNLSLTPVASGPRTPISRLFGSGRRASKPTGHVIGKRWKNTRGDYHQILPLESETTSVMIKNIPNKYTRELLIHVLDNHCKLENQKLKSIDEAEFISAYDYLYLPIDFKYGTNAGFAFVNFTNSIAALRFRDAFHGKRWVLSDSRKVAQIFRAKIQGKEALINNSKKMDLRYGSDEMLPVVFEPARDGSGRVKSQMLKLGKFVY</sequence>
<feature type="domain" description="RRM" evidence="3">
    <location>
        <begin position="114"/>
        <end position="225"/>
    </location>
</feature>
<reference evidence="4 5" key="1">
    <citation type="submission" date="2019-05" db="EMBL/GenBank/DDBJ databases">
        <title>Mikania micrantha, genome provides insights into the molecular mechanism of rapid growth.</title>
        <authorList>
            <person name="Liu B."/>
        </authorList>
    </citation>
    <scope>NUCLEOTIDE SEQUENCE [LARGE SCALE GENOMIC DNA]</scope>
    <source>
        <strain evidence="4">NLD-2019</strain>
        <tissue evidence="4">Leaf</tissue>
    </source>
</reference>
<organism evidence="4 5">
    <name type="scientific">Mikania micrantha</name>
    <name type="common">bitter vine</name>
    <dbReference type="NCBI Taxonomy" id="192012"/>
    <lineage>
        <taxon>Eukaryota</taxon>
        <taxon>Viridiplantae</taxon>
        <taxon>Streptophyta</taxon>
        <taxon>Embryophyta</taxon>
        <taxon>Tracheophyta</taxon>
        <taxon>Spermatophyta</taxon>
        <taxon>Magnoliopsida</taxon>
        <taxon>eudicotyledons</taxon>
        <taxon>Gunneridae</taxon>
        <taxon>Pentapetalae</taxon>
        <taxon>asterids</taxon>
        <taxon>campanulids</taxon>
        <taxon>Asterales</taxon>
        <taxon>Asteraceae</taxon>
        <taxon>Asteroideae</taxon>
        <taxon>Heliantheae alliance</taxon>
        <taxon>Eupatorieae</taxon>
        <taxon>Mikania</taxon>
    </lineage>
</organism>
<dbReference type="Proteomes" id="UP000326396">
    <property type="component" value="Linkage Group LG11"/>
</dbReference>
<evidence type="ECO:0000259" key="3">
    <source>
        <dbReference type="PROSITE" id="PS50102"/>
    </source>
</evidence>
<evidence type="ECO:0000313" key="5">
    <source>
        <dbReference type="Proteomes" id="UP000326396"/>
    </source>
</evidence>
<dbReference type="SUPFAM" id="SSF54928">
    <property type="entry name" value="RNA-binding domain, RBD"/>
    <property type="match status" value="1"/>
</dbReference>
<accession>A0A5N6PR60</accession>
<dbReference type="InterPro" id="IPR007201">
    <property type="entry name" value="Mei2-like_Rrm_C"/>
</dbReference>
<dbReference type="Pfam" id="PF04059">
    <property type="entry name" value="RRM_2"/>
    <property type="match status" value="1"/>
</dbReference>
<dbReference type="EMBL" id="SZYD01000003">
    <property type="protein sequence ID" value="KAD6795705.1"/>
    <property type="molecule type" value="Genomic_DNA"/>
</dbReference>
<dbReference type="InterPro" id="IPR000504">
    <property type="entry name" value="RRM_dom"/>
</dbReference>
<dbReference type="GO" id="GO:0003723">
    <property type="term" value="F:RNA binding"/>
    <property type="evidence" value="ECO:0007669"/>
    <property type="project" value="UniProtKB-UniRule"/>
</dbReference>
<evidence type="ECO:0000256" key="2">
    <source>
        <dbReference type="SAM" id="MobiDB-lite"/>
    </source>
</evidence>
<dbReference type="Gene3D" id="3.30.70.330">
    <property type="match status" value="1"/>
</dbReference>
<evidence type="ECO:0000256" key="1">
    <source>
        <dbReference type="PROSITE-ProRule" id="PRU00176"/>
    </source>
</evidence>
<proteinExistence type="predicted"/>
<feature type="compositionally biased region" description="Polar residues" evidence="2">
    <location>
        <begin position="54"/>
        <end position="65"/>
    </location>
</feature>
<feature type="region of interest" description="Disordered" evidence="2">
    <location>
        <begin position="41"/>
        <end position="68"/>
    </location>
</feature>
<name>A0A5N6PR60_9ASTR</name>
<keyword evidence="5" id="KW-1185">Reference proteome</keyword>
<comment type="caution">
    <text evidence="4">The sequence shown here is derived from an EMBL/GenBank/DDBJ whole genome shotgun (WGS) entry which is preliminary data.</text>
</comment>
<dbReference type="InterPro" id="IPR035979">
    <property type="entry name" value="RBD_domain_sf"/>
</dbReference>
<gene>
    <name evidence="4" type="ORF">E3N88_06601</name>
</gene>
<evidence type="ECO:0000313" key="4">
    <source>
        <dbReference type="EMBL" id="KAD6795705.1"/>
    </source>
</evidence>
<protein>
    <recommendedName>
        <fullName evidence="3">RRM domain-containing protein</fullName>
    </recommendedName>
</protein>
<dbReference type="AlphaFoldDB" id="A0A5N6PR60"/>
<dbReference type="PROSITE" id="PS50102">
    <property type="entry name" value="RRM"/>
    <property type="match status" value="1"/>
</dbReference>
<dbReference type="InterPro" id="IPR012677">
    <property type="entry name" value="Nucleotide-bd_a/b_plait_sf"/>
</dbReference>
<dbReference type="OrthoDB" id="417481at2759"/>